<dbReference type="InterPro" id="IPR058333">
    <property type="entry name" value="DUF8020"/>
</dbReference>
<feature type="transmembrane region" description="Helical" evidence="1">
    <location>
        <begin position="179"/>
        <end position="201"/>
    </location>
</feature>
<evidence type="ECO:0000256" key="1">
    <source>
        <dbReference type="SAM" id="Phobius"/>
    </source>
</evidence>
<dbReference type="EMBL" id="BMMH01000001">
    <property type="protein sequence ID" value="GGK92441.1"/>
    <property type="molecule type" value="Genomic_DNA"/>
</dbReference>
<name>A0A917VK68_9NOCA</name>
<reference evidence="3" key="2">
    <citation type="submission" date="2020-09" db="EMBL/GenBank/DDBJ databases">
        <authorList>
            <person name="Sun Q."/>
            <person name="Zhou Y."/>
        </authorList>
    </citation>
    <scope>NUCLEOTIDE SEQUENCE</scope>
    <source>
        <strain evidence="3">CGMCC 4.3508</strain>
    </source>
</reference>
<proteinExistence type="predicted"/>
<evidence type="ECO:0000259" key="2">
    <source>
        <dbReference type="Pfam" id="PF26059"/>
    </source>
</evidence>
<organism evidence="3 4">
    <name type="scientific">Nocardia jinanensis</name>
    <dbReference type="NCBI Taxonomy" id="382504"/>
    <lineage>
        <taxon>Bacteria</taxon>
        <taxon>Bacillati</taxon>
        <taxon>Actinomycetota</taxon>
        <taxon>Actinomycetes</taxon>
        <taxon>Mycobacteriales</taxon>
        <taxon>Nocardiaceae</taxon>
        <taxon>Nocardia</taxon>
    </lineage>
</organism>
<keyword evidence="1" id="KW-0472">Membrane</keyword>
<keyword evidence="1" id="KW-0812">Transmembrane</keyword>
<keyword evidence="4" id="KW-1185">Reference proteome</keyword>
<keyword evidence="1" id="KW-1133">Transmembrane helix</keyword>
<dbReference type="Proteomes" id="UP000638263">
    <property type="component" value="Unassembled WGS sequence"/>
</dbReference>
<comment type="caution">
    <text evidence="3">The sequence shown here is derived from an EMBL/GenBank/DDBJ whole genome shotgun (WGS) entry which is preliminary data.</text>
</comment>
<evidence type="ECO:0000313" key="3">
    <source>
        <dbReference type="EMBL" id="GGK92441.1"/>
    </source>
</evidence>
<accession>A0A917VK68</accession>
<feature type="domain" description="DUF8020" evidence="2">
    <location>
        <begin position="79"/>
        <end position="154"/>
    </location>
</feature>
<dbReference type="Pfam" id="PF26059">
    <property type="entry name" value="DUF8020"/>
    <property type="match status" value="1"/>
</dbReference>
<sequence>MDDSGIGSKVTGVPSAGQADSRVTGRSIVKYKKFAATAIMAAAATGIAAGTGYAAPAPAAPAVEQQENAVPEVTGHDRGVDYTLGLAQTGKSLVTTVSGGAFSLDTTNNAVVLSNAAGEHLTSIPLTQSTGGQVVAVAATIDEGSSRLTLTPQATPVAGAPSQAQFIGSQQWFMSELQAASLGAAVGAAIGAGIGFLFLGVGLIPGAIIGAGIGLAVAGGPPLLDSAIAYFSGQP</sequence>
<dbReference type="AlphaFoldDB" id="A0A917VK68"/>
<protein>
    <recommendedName>
        <fullName evidence="2">DUF8020 domain-containing protein</fullName>
    </recommendedName>
</protein>
<evidence type="ECO:0000313" key="4">
    <source>
        <dbReference type="Proteomes" id="UP000638263"/>
    </source>
</evidence>
<reference evidence="3" key="1">
    <citation type="journal article" date="2014" name="Int. J. Syst. Evol. Microbiol.">
        <title>Complete genome sequence of Corynebacterium casei LMG S-19264T (=DSM 44701T), isolated from a smear-ripened cheese.</title>
        <authorList>
            <consortium name="US DOE Joint Genome Institute (JGI-PGF)"/>
            <person name="Walter F."/>
            <person name="Albersmeier A."/>
            <person name="Kalinowski J."/>
            <person name="Ruckert C."/>
        </authorList>
    </citation>
    <scope>NUCLEOTIDE SEQUENCE</scope>
    <source>
        <strain evidence="3">CGMCC 4.3508</strain>
    </source>
</reference>
<gene>
    <name evidence="3" type="ORF">GCM10011588_03650</name>
</gene>
<feature type="transmembrane region" description="Helical" evidence="1">
    <location>
        <begin position="207"/>
        <end position="231"/>
    </location>
</feature>